<keyword evidence="7" id="KW-1133">Transmembrane helix</keyword>
<evidence type="ECO:0000256" key="7">
    <source>
        <dbReference type="SAM" id="Phobius"/>
    </source>
</evidence>
<evidence type="ECO:0000256" key="2">
    <source>
        <dbReference type="ARBA" id="ARBA00022737"/>
    </source>
</evidence>
<keyword evidence="1" id="KW-0813">Transport</keyword>
<dbReference type="Proteomes" id="UP000095280">
    <property type="component" value="Unplaced"/>
</dbReference>
<evidence type="ECO:0000256" key="4">
    <source>
        <dbReference type="ARBA" id="ARBA00023065"/>
    </source>
</evidence>
<dbReference type="GO" id="GO:1902495">
    <property type="term" value="C:transmembrane transporter complex"/>
    <property type="evidence" value="ECO:0007669"/>
    <property type="project" value="TreeGrafter"/>
</dbReference>
<keyword evidence="6" id="KW-0407">Ion channel</keyword>
<organism evidence="8 9">
    <name type="scientific">Macrostomum lignano</name>
    <dbReference type="NCBI Taxonomy" id="282301"/>
    <lineage>
        <taxon>Eukaryota</taxon>
        <taxon>Metazoa</taxon>
        <taxon>Spiralia</taxon>
        <taxon>Lophotrochozoa</taxon>
        <taxon>Platyhelminthes</taxon>
        <taxon>Rhabditophora</taxon>
        <taxon>Macrostomorpha</taxon>
        <taxon>Macrostomida</taxon>
        <taxon>Macrostomidae</taxon>
        <taxon>Macrostomum</taxon>
    </lineage>
</organism>
<dbReference type="GO" id="GO:0022857">
    <property type="term" value="F:transmembrane transporter activity"/>
    <property type="evidence" value="ECO:0007669"/>
    <property type="project" value="TreeGrafter"/>
</dbReference>
<keyword evidence="7" id="KW-0472">Membrane</keyword>
<accession>A0A1I8HB35</accession>
<keyword evidence="2" id="KW-0677">Repeat</keyword>
<feature type="transmembrane region" description="Helical" evidence="7">
    <location>
        <begin position="12"/>
        <end position="27"/>
    </location>
</feature>
<evidence type="ECO:0000256" key="5">
    <source>
        <dbReference type="ARBA" id="ARBA00023180"/>
    </source>
</evidence>
<keyword evidence="3" id="KW-0040">ANK repeat</keyword>
<evidence type="ECO:0000256" key="6">
    <source>
        <dbReference type="ARBA" id="ARBA00023303"/>
    </source>
</evidence>
<feature type="transmembrane region" description="Helical" evidence="7">
    <location>
        <begin position="33"/>
        <end position="52"/>
    </location>
</feature>
<evidence type="ECO:0000313" key="8">
    <source>
        <dbReference type="Proteomes" id="UP000095280"/>
    </source>
</evidence>
<reference evidence="9" key="1">
    <citation type="submission" date="2016-11" db="UniProtKB">
        <authorList>
            <consortium name="WormBaseParasite"/>
        </authorList>
    </citation>
    <scope>IDENTIFICATION</scope>
</reference>
<sequence length="251" mass="29291">GYRYFLKYETYLYLALIGTTAVFMWPPNYEPCLLNWACGVFSIALTWGVFLFQMQNLPYAGIYALMFEDVVKTLLRALSVFFFLLMGFSLSFYISNRSMEPFRTFDKSFLKTFDMSLGEYEYVSYFQSINGIFKQYAQTISVFFAIIASVALINLLVGLAVGDIETIRRSSSTKLIAVRVQLINEMQSIFPRWLQKRLHQNTMKLYPNKRRQRSELVSWLLNSAYEQAYVKAELRMIGRSREDQFSAELPS</sequence>
<name>A0A1I8HB35_9PLAT</name>
<dbReference type="InterPro" id="IPR052076">
    <property type="entry name" value="TRP_cation_channel"/>
</dbReference>
<keyword evidence="8" id="KW-1185">Reference proteome</keyword>
<dbReference type="WBParaSite" id="maker-uti_cns_0005141-snap-gene-0.4-mRNA-1">
    <property type="protein sequence ID" value="maker-uti_cns_0005141-snap-gene-0.4-mRNA-1"/>
    <property type="gene ID" value="maker-uti_cns_0005141-snap-gene-0.4"/>
</dbReference>
<feature type="transmembrane region" description="Helical" evidence="7">
    <location>
        <begin position="140"/>
        <end position="161"/>
    </location>
</feature>
<keyword evidence="4" id="KW-0406">Ion transport</keyword>
<protein>
    <submittedName>
        <fullName evidence="9">Ion_trans domain-containing protein</fullName>
    </submittedName>
</protein>
<dbReference type="GO" id="GO:0034220">
    <property type="term" value="P:monoatomic ion transmembrane transport"/>
    <property type="evidence" value="ECO:0007669"/>
    <property type="project" value="UniProtKB-KW"/>
</dbReference>
<evidence type="ECO:0000313" key="9">
    <source>
        <dbReference type="WBParaSite" id="maker-uti_cns_0005141-snap-gene-0.4-mRNA-1"/>
    </source>
</evidence>
<evidence type="ECO:0000256" key="1">
    <source>
        <dbReference type="ARBA" id="ARBA00022448"/>
    </source>
</evidence>
<feature type="transmembrane region" description="Helical" evidence="7">
    <location>
        <begin position="73"/>
        <end position="94"/>
    </location>
</feature>
<dbReference type="AlphaFoldDB" id="A0A1I8HB35"/>
<proteinExistence type="predicted"/>
<keyword evidence="7" id="KW-0812">Transmembrane</keyword>
<dbReference type="PANTHER" id="PTHR47143">
    <property type="entry name" value="TRANSIENT RECEPTOR POTENTIAL CATION CHANNEL PROTEIN PAINLESS"/>
    <property type="match status" value="1"/>
</dbReference>
<dbReference type="PANTHER" id="PTHR47143:SF1">
    <property type="entry name" value="ION_TRANS DOMAIN-CONTAINING PROTEIN"/>
    <property type="match status" value="1"/>
</dbReference>
<keyword evidence="5" id="KW-0325">Glycoprotein</keyword>
<evidence type="ECO:0000256" key="3">
    <source>
        <dbReference type="ARBA" id="ARBA00023043"/>
    </source>
</evidence>